<keyword evidence="9" id="KW-1185">Reference proteome</keyword>
<feature type="transmembrane region" description="Helical" evidence="7">
    <location>
        <begin position="49"/>
        <end position="69"/>
    </location>
</feature>
<dbReference type="STRING" id="1945662.B0A89_13205"/>
<reference evidence="8 9" key="1">
    <citation type="submission" date="2017-03" db="EMBL/GenBank/DDBJ databases">
        <title>Genome sequence of Paracoccus contaminans isolated from a water microcosm.</title>
        <authorList>
            <person name="Aurass P."/>
            <person name="Karste S."/>
            <person name="Trost E."/>
            <person name="Glaeser S.P."/>
            <person name="Kaempfer P."/>
            <person name="Flieger A."/>
        </authorList>
    </citation>
    <scope>NUCLEOTIDE SEQUENCE [LARGE SCALE GENOMIC DNA]</scope>
    <source>
        <strain evidence="9">RKI 16-01929T\LMG 29738T\CCM 8701T\CIP 111112T</strain>
    </source>
</reference>
<organism evidence="8 9">
    <name type="scientific">Paracoccus contaminans</name>
    <dbReference type="NCBI Taxonomy" id="1945662"/>
    <lineage>
        <taxon>Bacteria</taxon>
        <taxon>Pseudomonadati</taxon>
        <taxon>Pseudomonadota</taxon>
        <taxon>Alphaproteobacteria</taxon>
        <taxon>Rhodobacterales</taxon>
        <taxon>Paracoccaceae</taxon>
        <taxon>Paracoccus</taxon>
    </lineage>
</organism>
<evidence type="ECO:0000256" key="1">
    <source>
        <dbReference type="ARBA" id="ARBA00004651"/>
    </source>
</evidence>
<protein>
    <submittedName>
        <fullName evidence="8">EscR/YscR/HrcR family type III secretion system export apparatus protein</fullName>
    </submittedName>
</protein>
<dbReference type="KEGG" id="pcon:B0A89_13205"/>
<keyword evidence="5 7" id="KW-1133">Transmembrane helix</keyword>
<comment type="caution">
    <text evidence="7">Lacks conserved residue(s) required for the propagation of feature annotation.</text>
</comment>
<evidence type="ECO:0000256" key="3">
    <source>
        <dbReference type="ARBA" id="ARBA00022475"/>
    </source>
</evidence>
<dbReference type="InterPro" id="IPR005773">
    <property type="entry name" value="T3SS_YscR-like"/>
</dbReference>
<comment type="similarity">
    <text evidence="2 7">Belongs to the FliP/MopC/SpaP family.</text>
</comment>
<dbReference type="RefSeq" id="WP_085378509.1">
    <property type="nucleotide sequence ID" value="NZ_CP020612.1"/>
</dbReference>
<dbReference type="PROSITE" id="PS01061">
    <property type="entry name" value="FLIP_2"/>
    <property type="match status" value="1"/>
</dbReference>
<keyword evidence="4 7" id="KW-0812">Transmembrane</keyword>
<dbReference type="PANTHER" id="PTHR30587:SF2">
    <property type="entry name" value="SURFACE PRESENTATION OF ANTIGENS PROTEIN SPAP"/>
    <property type="match status" value="1"/>
</dbReference>
<dbReference type="GO" id="GO:0009306">
    <property type="term" value="P:protein secretion"/>
    <property type="evidence" value="ECO:0007669"/>
    <property type="project" value="UniProtKB-UniRule"/>
</dbReference>
<comment type="subcellular location">
    <subcellularLocation>
        <location evidence="1">Cell membrane</location>
        <topology evidence="1">Multi-pass membrane protein</topology>
    </subcellularLocation>
</comment>
<evidence type="ECO:0000256" key="4">
    <source>
        <dbReference type="ARBA" id="ARBA00022692"/>
    </source>
</evidence>
<dbReference type="PRINTS" id="PR01302">
    <property type="entry name" value="TYPE3IMPPROT"/>
</dbReference>
<dbReference type="NCBIfam" id="NF009438">
    <property type="entry name" value="PRK12797.1"/>
    <property type="match status" value="1"/>
</dbReference>
<name>A0A1W6D003_9RHOB</name>
<evidence type="ECO:0000256" key="7">
    <source>
        <dbReference type="RuleBase" id="RU362070"/>
    </source>
</evidence>
<dbReference type="Proteomes" id="UP000193017">
    <property type="component" value="Chromosome"/>
</dbReference>
<feature type="transmembrane region" description="Helical" evidence="7">
    <location>
        <begin position="6"/>
        <end position="37"/>
    </location>
</feature>
<proteinExistence type="inferred from homology"/>
<dbReference type="EMBL" id="CP020612">
    <property type="protein sequence ID" value="ARJ70452.1"/>
    <property type="molecule type" value="Genomic_DNA"/>
</dbReference>
<keyword evidence="3 7" id="KW-1003">Cell membrane</keyword>
<evidence type="ECO:0000313" key="9">
    <source>
        <dbReference type="Proteomes" id="UP000193017"/>
    </source>
</evidence>
<keyword evidence="6 7" id="KW-0472">Membrane</keyword>
<dbReference type="NCBIfam" id="TIGR01102">
    <property type="entry name" value="yscR"/>
    <property type="match status" value="1"/>
</dbReference>
<dbReference type="OrthoDB" id="9805111at2"/>
<dbReference type="Pfam" id="PF00813">
    <property type="entry name" value="FliP"/>
    <property type="match status" value="1"/>
</dbReference>
<dbReference type="InterPro" id="IPR005838">
    <property type="entry name" value="T3SS_IM_P"/>
</dbReference>
<accession>A0A1W6D003</accession>
<dbReference type="PANTHER" id="PTHR30587">
    <property type="entry name" value="FLAGELLAR BIOSYNTHETIC PROTEIN FLIP"/>
    <property type="match status" value="1"/>
</dbReference>
<evidence type="ECO:0000256" key="2">
    <source>
        <dbReference type="ARBA" id="ARBA00006257"/>
    </source>
</evidence>
<dbReference type="GO" id="GO:0005886">
    <property type="term" value="C:plasma membrane"/>
    <property type="evidence" value="ECO:0007669"/>
    <property type="project" value="UniProtKB-SubCell"/>
</dbReference>
<evidence type="ECO:0000313" key="8">
    <source>
        <dbReference type="EMBL" id="ARJ70452.1"/>
    </source>
</evidence>
<evidence type="ECO:0000256" key="6">
    <source>
        <dbReference type="ARBA" id="ARBA00023136"/>
    </source>
</evidence>
<sequence>MDNPFPLLIAATGLMAVPFVVVSLTAFVKIAVVLFLVRSALGVQQTPPNLVLYGVTIVLTVYVMSPVFAQSWAAITQGGAGMAGLTDPAQWPGMLQRGLEPVRAFLMRLTTEQDRAFFLQAAQEMHASTNVEPAQGDLFILAPAFVTAELTRAFEIGVLLYLPFIVIDLVITNILTAMGMMMVSPMVISLPFKLLLFVAVDGWARLTHGLVMSYVPGG</sequence>
<evidence type="ECO:0000256" key="5">
    <source>
        <dbReference type="ARBA" id="ARBA00022989"/>
    </source>
</evidence>
<gene>
    <name evidence="8" type="ORF">B0A89_13205</name>
</gene>
<dbReference type="AlphaFoldDB" id="A0A1W6D003"/>
<feature type="transmembrane region" description="Helical" evidence="7">
    <location>
        <begin position="158"/>
        <end position="182"/>
    </location>
</feature>